<dbReference type="InterPro" id="IPR029044">
    <property type="entry name" value="Nucleotide-diphossugar_trans"/>
</dbReference>
<dbReference type="EMBL" id="RKRG01000002">
    <property type="protein sequence ID" value="RPF51738.1"/>
    <property type="molecule type" value="Genomic_DNA"/>
</dbReference>
<dbReference type="PANTHER" id="PTHR22916">
    <property type="entry name" value="GLYCOSYLTRANSFERASE"/>
    <property type="match status" value="1"/>
</dbReference>
<sequence length="355" mass="41297">MDNFKCGSMDFKISVIAPVYNAVDSLEIAINSIINQTIGFKNIELILVDDKSNDGSQDIIKKYADKYENVIGIFLKENSGLPGKPRSLGIKYASAPYLMFLDADDEYLPNAFELLYNTIVNEKSDFVMGSHFWNMNGERMKINILHDCNDKSDVININPFLNQRNFILLSYNHVAPWGKIFNKELILKNNISFPEDTLAEDTYFYFKTLINSKKVTLLPNDSLYMYNVFENKDSVIHTHNLSKFNYFLKGFANVMELIKDIPFSKERILISNMGSLLLIFSNLSMKEKKEAVPKIYYFEKSLDEEVVLKRKELILLNKLILKKHFYLAIIISDIYSILYNNEKIKNLYRKWGHKE</sequence>
<reference evidence="2 3" key="1">
    <citation type="submission" date="2018-11" db="EMBL/GenBank/DDBJ databases">
        <title>Genomic Encyclopedia of Type Strains, Phase IV (KMG-IV): sequencing the most valuable type-strain genomes for metagenomic binning, comparative biology and taxonomic classification.</title>
        <authorList>
            <person name="Goeker M."/>
        </authorList>
    </citation>
    <scope>NUCLEOTIDE SEQUENCE [LARGE SCALE GENOMIC DNA]</scope>
    <source>
        <strain evidence="2 3">DSM 11977</strain>
    </source>
</reference>
<protein>
    <submittedName>
        <fullName evidence="2">Glycosyltransferase involved in cell wall biosynthesis</fullName>
    </submittedName>
</protein>
<dbReference type="Proteomes" id="UP000271783">
    <property type="component" value="Unassembled WGS sequence"/>
</dbReference>
<dbReference type="PANTHER" id="PTHR22916:SF3">
    <property type="entry name" value="UDP-GLCNAC:BETAGAL BETA-1,3-N-ACETYLGLUCOSAMINYLTRANSFERASE-LIKE PROTEIN 1"/>
    <property type="match status" value="1"/>
</dbReference>
<gene>
    <name evidence="2" type="ORF">EDC42_1073</name>
</gene>
<keyword evidence="3" id="KW-1185">Reference proteome</keyword>
<name>A0A3N5BPN8_9EURY</name>
<dbReference type="InterPro" id="IPR001173">
    <property type="entry name" value="Glyco_trans_2-like"/>
</dbReference>
<proteinExistence type="predicted"/>
<organism evidence="2 3">
    <name type="scientific">Methanobrevibacter gottschalkii DSM 11977</name>
    <dbReference type="NCBI Taxonomy" id="1122229"/>
    <lineage>
        <taxon>Archaea</taxon>
        <taxon>Methanobacteriati</taxon>
        <taxon>Methanobacteriota</taxon>
        <taxon>Methanomada group</taxon>
        <taxon>Methanobacteria</taxon>
        <taxon>Methanobacteriales</taxon>
        <taxon>Methanobacteriaceae</taxon>
        <taxon>Methanobrevibacter</taxon>
    </lineage>
</organism>
<feature type="domain" description="Glycosyltransferase 2-like" evidence="1">
    <location>
        <begin position="14"/>
        <end position="138"/>
    </location>
</feature>
<comment type="caution">
    <text evidence="2">The sequence shown here is derived from an EMBL/GenBank/DDBJ whole genome shotgun (WGS) entry which is preliminary data.</text>
</comment>
<keyword evidence="2" id="KW-0808">Transferase</keyword>
<evidence type="ECO:0000313" key="2">
    <source>
        <dbReference type="EMBL" id="RPF51738.1"/>
    </source>
</evidence>
<evidence type="ECO:0000313" key="3">
    <source>
        <dbReference type="Proteomes" id="UP000271783"/>
    </source>
</evidence>
<dbReference type="GO" id="GO:0016758">
    <property type="term" value="F:hexosyltransferase activity"/>
    <property type="evidence" value="ECO:0007669"/>
    <property type="project" value="UniProtKB-ARBA"/>
</dbReference>
<dbReference type="Pfam" id="PF00535">
    <property type="entry name" value="Glycos_transf_2"/>
    <property type="match status" value="1"/>
</dbReference>
<evidence type="ECO:0000259" key="1">
    <source>
        <dbReference type="Pfam" id="PF00535"/>
    </source>
</evidence>
<dbReference type="Gene3D" id="3.90.550.10">
    <property type="entry name" value="Spore Coat Polysaccharide Biosynthesis Protein SpsA, Chain A"/>
    <property type="match status" value="1"/>
</dbReference>
<accession>A0A3N5BPN8</accession>
<dbReference type="CDD" id="cd00761">
    <property type="entry name" value="Glyco_tranf_GTA_type"/>
    <property type="match status" value="1"/>
</dbReference>
<dbReference type="AlphaFoldDB" id="A0A3N5BPN8"/>
<dbReference type="SUPFAM" id="SSF53448">
    <property type="entry name" value="Nucleotide-diphospho-sugar transferases"/>
    <property type="match status" value="1"/>
</dbReference>